<comment type="caution">
    <text evidence="1">The sequence shown here is derived from an EMBL/GenBank/DDBJ whole genome shotgun (WGS) entry which is preliminary data.</text>
</comment>
<reference evidence="1" key="1">
    <citation type="journal article" date="2015" name="Nature">
        <title>Complex archaea that bridge the gap between prokaryotes and eukaryotes.</title>
        <authorList>
            <person name="Spang A."/>
            <person name="Saw J.H."/>
            <person name="Jorgensen S.L."/>
            <person name="Zaremba-Niedzwiedzka K."/>
            <person name="Martijn J."/>
            <person name="Lind A.E."/>
            <person name="van Eijk R."/>
            <person name="Schleper C."/>
            <person name="Guy L."/>
            <person name="Ettema T.J."/>
        </authorList>
    </citation>
    <scope>NUCLEOTIDE SEQUENCE</scope>
</reference>
<name>A0A0F9ELB6_9ZZZZ</name>
<evidence type="ECO:0000313" key="1">
    <source>
        <dbReference type="EMBL" id="KKL24678.1"/>
    </source>
</evidence>
<proteinExistence type="predicted"/>
<feature type="non-terminal residue" evidence="1">
    <location>
        <position position="148"/>
    </location>
</feature>
<protein>
    <submittedName>
        <fullName evidence="1">Uncharacterized protein</fullName>
    </submittedName>
</protein>
<dbReference type="AlphaFoldDB" id="A0A0F9ELB6"/>
<sequence length="148" mass="16105">MRFEDTPELFGGGVGRGTYAQRTCDVCGIVHNEGCGCGEDDEGLSEDSVTWTCFGPLVVCECCFEAIEKAVLARIDDIVPWYGRILNARHAAQEDREKALREVDAQAFAAAVRDGSIAAEQKMPSGDARRLVSDLFDVGATKRTRIMA</sequence>
<accession>A0A0F9ELB6</accession>
<dbReference type="EMBL" id="LAZR01036500">
    <property type="protein sequence ID" value="KKL24678.1"/>
    <property type="molecule type" value="Genomic_DNA"/>
</dbReference>
<organism evidence="1">
    <name type="scientific">marine sediment metagenome</name>
    <dbReference type="NCBI Taxonomy" id="412755"/>
    <lineage>
        <taxon>unclassified sequences</taxon>
        <taxon>metagenomes</taxon>
        <taxon>ecological metagenomes</taxon>
    </lineage>
</organism>
<gene>
    <name evidence="1" type="ORF">LCGC14_2412900</name>
</gene>